<dbReference type="PROSITE" id="PS51257">
    <property type="entry name" value="PROKAR_LIPOPROTEIN"/>
    <property type="match status" value="1"/>
</dbReference>
<protein>
    <submittedName>
        <fullName evidence="2">Uncharacterized protein</fullName>
    </submittedName>
</protein>
<evidence type="ECO:0000313" key="3">
    <source>
        <dbReference type="Proteomes" id="UP000297910"/>
    </source>
</evidence>
<evidence type="ECO:0000313" key="2">
    <source>
        <dbReference type="EMBL" id="TGO28592.1"/>
    </source>
</evidence>
<dbReference type="EMBL" id="PQXI01000025">
    <property type="protein sequence ID" value="TGO28592.1"/>
    <property type="molecule type" value="Genomic_DNA"/>
</dbReference>
<organism evidence="2 3">
    <name type="scientific">Botrytis paeoniae</name>
    <dbReference type="NCBI Taxonomy" id="278948"/>
    <lineage>
        <taxon>Eukaryota</taxon>
        <taxon>Fungi</taxon>
        <taxon>Dikarya</taxon>
        <taxon>Ascomycota</taxon>
        <taxon>Pezizomycotina</taxon>
        <taxon>Leotiomycetes</taxon>
        <taxon>Helotiales</taxon>
        <taxon>Sclerotiniaceae</taxon>
        <taxon>Botrytis</taxon>
    </lineage>
</organism>
<proteinExistence type="predicted"/>
<feature type="region of interest" description="Disordered" evidence="1">
    <location>
        <begin position="42"/>
        <end position="94"/>
    </location>
</feature>
<gene>
    <name evidence="2" type="ORF">BPAE_0025g00010</name>
</gene>
<feature type="compositionally biased region" description="Basic and acidic residues" evidence="1">
    <location>
        <begin position="85"/>
        <end position="94"/>
    </location>
</feature>
<comment type="caution">
    <text evidence="2">The sequence shown here is derived from an EMBL/GenBank/DDBJ whole genome shotgun (WGS) entry which is preliminary data.</text>
</comment>
<feature type="compositionally biased region" description="Acidic residues" evidence="1">
    <location>
        <begin position="69"/>
        <end position="84"/>
    </location>
</feature>
<sequence>MSRAEFAAAAATGFGCFNPEERNDVDVLNNMMKAIPATGWFAELPRPRHPPEGSQFNPKPSKRVKIDLIDDEDSGATSEELNDSEGDKEPLGEQ</sequence>
<evidence type="ECO:0000256" key="1">
    <source>
        <dbReference type="SAM" id="MobiDB-lite"/>
    </source>
</evidence>
<name>A0A4Z1FZW7_9HELO</name>
<accession>A0A4Z1FZW7</accession>
<dbReference type="AlphaFoldDB" id="A0A4Z1FZW7"/>
<keyword evidence="3" id="KW-1185">Reference proteome</keyword>
<reference evidence="2 3" key="1">
    <citation type="submission" date="2017-12" db="EMBL/GenBank/DDBJ databases">
        <title>Comparative genomics of Botrytis spp.</title>
        <authorList>
            <person name="Valero-Jimenez C.A."/>
            <person name="Tapia P."/>
            <person name="Veloso J."/>
            <person name="Silva-Moreno E."/>
            <person name="Staats M."/>
            <person name="Valdes J.H."/>
            <person name="Van Kan J.A.L."/>
        </authorList>
    </citation>
    <scope>NUCLEOTIDE SEQUENCE [LARGE SCALE GENOMIC DNA]</scope>
    <source>
        <strain evidence="2 3">Bp0003</strain>
    </source>
</reference>
<dbReference type="Proteomes" id="UP000297910">
    <property type="component" value="Unassembled WGS sequence"/>
</dbReference>